<evidence type="ECO:0000313" key="1">
    <source>
        <dbReference type="EMBL" id="KAK8506920.1"/>
    </source>
</evidence>
<comment type="caution">
    <text evidence="1">The sequence shown here is derived from an EMBL/GenBank/DDBJ whole genome shotgun (WGS) entry which is preliminary data.</text>
</comment>
<protein>
    <submittedName>
        <fullName evidence="1">Uncharacterized protein</fullName>
    </submittedName>
</protein>
<evidence type="ECO:0000313" key="2">
    <source>
        <dbReference type="Proteomes" id="UP001472677"/>
    </source>
</evidence>
<accession>A0ABR2BK45</accession>
<proteinExistence type="predicted"/>
<reference evidence="1 2" key="1">
    <citation type="journal article" date="2024" name="G3 (Bethesda)">
        <title>Genome assembly of Hibiscus sabdariffa L. provides insights into metabolisms of medicinal natural products.</title>
        <authorList>
            <person name="Kim T."/>
        </authorList>
    </citation>
    <scope>NUCLEOTIDE SEQUENCE [LARGE SCALE GENOMIC DNA]</scope>
    <source>
        <strain evidence="1">TK-2024</strain>
        <tissue evidence="1">Old leaves</tissue>
    </source>
</reference>
<gene>
    <name evidence="1" type="ORF">V6N12_009232</name>
</gene>
<dbReference type="EMBL" id="JBBPBM010000111">
    <property type="protein sequence ID" value="KAK8506920.1"/>
    <property type="molecule type" value="Genomic_DNA"/>
</dbReference>
<sequence length="97" mass="10955">MSLRSNPSTEADTSKNSVYIPSNCQASFAIESAKELPLRFTQEYKLTIVDQLIQKYEEATRKKKLSLLRFNNSTTSLQPVSIITRGICKLQAMVRPS</sequence>
<keyword evidence="2" id="KW-1185">Reference proteome</keyword>
<name>A0ABR2BK45_9ROSI</name>
<organism evidence="1 2">
    <name type="scientific">Hibiscus sabdariffa</name>
    <name type="common">roselle</name>
    <dbReference type="NCBI Taxonomy" id="183260"/>
    <lineage>
        <taxon>Eukaryota</taxon>
        <taxon>Viridiplantae</taxon>
        <taxon>Streptophyta</taxon>
        <taxon>Embryophyta</taxon>
        <taxon>Tracheophyta</taxon>
        <taxon>Spermatophyta</taxon>
        <taxon>Magnoliopsida</taxon>
        <taxon>eudicotyledons</taxon>
        <taxon>Gunneridae</taxon>
        <taxon>Pentapetalae</taxon>
        <taxon>rosids</taxon>
        <taxon>malvids</taxon>
        <taxon>Malvales</taxon>
        <taxon>Malvaceae</taxon>
        <taxon>Malvoideae</taxon>
        <taxon>Hibiscus</taxon>
    </lineage>
</organism>
<dbReference type="Proteomes" id="UP001472677">
    <property type="component" value="Unassembled WGS sequence"/>
</dbReference>